<dbReference type="FunFam" id="2.40.37.10:FF:000006">
    <property type="entry name" value="Alanine racemase"/>
    <property type="match status" value="1"/>
</dbReference>
<comment type="function">
    <text evidence="5">Catalyzes the interconversion of L-alanine and D-alanine. May also act on other amino acids.</text>
</comment>
<dbReference type="CDD" id="cd00430">
    <property type="entry name" value="PLPDE_III_AR"/>
    <property type="match status" value="1"/>
</dbReference>
<evidence type="ECO:0000256" key="1">
    <source>
        <dbReference type="ARBA" id="ARBA00000316"/>
    </source>
</evidence>
<evidence type="ECO:0000256" key="6">
    <source>
        <dbReference type="PIRSR" id="PIRSR600821-50"/>
    </source>
</evidence>
<name>A0A4R6TXW5_9BACI</name>
<dbReference type="InterPro" id="IPR029066">
    <property type="entry name" value="PLP-binding_barrel"/>
</dbReference>
<evidence type="ECO:0000256" key="2">
    <source>
        <dbReference type="ARBA" id="ARBA00001933"/>
    </source>
</evidence>
<dbReference type="InterPro" id="IPR020622">
    <property type="entry name" value="Ala_racemase_pyridoxalP-BS"/>
</dbReference>
<evidence type="ECO:0000256" key="4">
    <source>
        <dbReference type="ARBA" id="ARBA00023235"/>
    </source>
</evidence>
<evidence type="ECO:0000313" key="9">
    <source>
        <dbReference type="EMBL" id="TDQ36725.1"/>
    </source>
</evidence>
<dbReference type="PROSITE" id="PS00395">
    <property type="entry name" value="ALANINE_RACEMASE"/>
    <property type="match status" value="1"/>
</dbReference>
<dbReference type="PANTHER" id="PTHR30511:SF0">
    <property type="entry name" value="ALANINE RACEMASE, CATABOLIC-RELATED"/>
    <property type="match status" value="1"/>
</dbReference>
<feature type="active site" description="Proton acceptor; specific for L-alanine" evidence="5">
    <location>
        <position position="273"/>
    </location>
</feature>
<dbReference type="GO" id="GO:0009252">
    <property type="term" value="P:peptidoglycan biosynthetic process"/>
    <property type="evidence" value="ECO:0007669"/>
    <property type="project" value="TreeGrafter"/>
</dbReference>
<dbReference type="PRINTS" id="PR00992">
    <property type="entry name" value="ALARACEMASE"/>
</dbReference>
<comment type="pathway">
    <text evidence="5">Amino-acid biosynthesis; D-alanine biosynthesis; D-alanine from L-alanine: step 1/1.</text>
</comment>
<reference evidence="9 10" key="1">
    <citation type="submission" date="2019-03" db="EMBL/GenBank/DDBJ databases">
        <title>Genomic Encyclopedia of Type Strains, Phase IV (KMG-IV): sequencing the most valuable type-strain genomes for metagenomic binning, comparative biology and taxonomic classification.</title>
        <authorList>
            <person name="Goeker M."/>
        </authorList>
    </citation>
    <scope>NUCLEOTIDE SEQUENCE [LARGE SCALE GENOMIC DNA]</scope>
    <source>
        <strain evidence="9 10">DSM 28697</strain>
    </source>
</reference>
<evidence type="ECO:0000256" key="7">
    <source>
        <dbReference type="PIRSR" id="PIRSR600821-52"/>
    </source>
</evidence>
<dbReference type="InterPro" id="IPR001608">
    <property type="entry name" value="Ala_racemase_N"/>
</dbReference>
<accession>A0A4R6TXW5</accession>
<dbReference type="FunFam" id="3.20.20.10:FF:000002">
    <property type="entry name" value="Alanine racemase"/>
    <property type="match status" value="1"/>
</dbReference>
<proteinExistence type="inferred from homology"/>
<evidence type="ECO:0000256" key="5">
    <source>
        <dbReference type="HAMAP-Rule" id="MF_01201"/>
    </source>
</evidence>
<dbReference type="AlphaFoldDB" id="A0A4R6TXW5"/>
<evidence type="ECO:0000256" key="3">
    <source>
        <dbReference type="ARBA" id="ARBA00022898"/>
    </source>
</evidence>
<comment type="cofactor">
    <cofactor evidence="2 5 6">
        <name>pyridoxal 5'-phosphate</name>
        <dbReference type="ChEBI" id="CHEBI:597326"/>
    </cofactor>
</comment>
<dbReference type="InterPro" id="IPR011079">
    <property type="entry name" value="Ala_racemase_C"/>
</dbReference>
<dbReference type="SUPFAM" id="SSF50621">
    <property type="entry name" value="Alanine racemase C-terminal domain-like"/>
    <property type="match status" value="1"/>
</dbReference>
<keyword evidence="4 5" id="KW-0413">Isomerase</keyword>
<gene>
    <name evidence="9" type="ORF">EV213_11623</name>
</gene>
<dbReference type="EMBL" id="SNYJ01000016">
    <property type="protein sequence ID" value="TDQ36725.1"/>
    <property type="molecule type" value="Genomic_DNA"/>
</dbReference>
<keyword evidence="3 5" id="KW-0663">Pyridoxal phosphate</keyword>
<sequence>MKHSNEQRMYRQTRAEVNLDAIEANVSRMVRHLGDQTKVMAVVKANAYGHGDVEVAQTALKAGADHLAVATLDEAVSLREKGIQAPLVVLGWTPPNFVSIAVDLDIALTAFQADWIEAAGASLEGKTCKLHIKFDTGMSRLGIRTSDEFHAFVKALHTWSSSFDIEGCFTHFAAADQADTRLLDQQKQQFEQRLAQLEKAGITPRLVHSENSAAGMMAPERAVTYCRYGIAMYGLAPSKWVLDNSPFPLEPALALRTNVVAVRKISAGDTVGYGAEYMAEKEEYIATLPIGYADGWLRHMKGFYVIVDDQKAPIVGRVCMDQCMVAVPEKIDIGTDVTLIGNQGGHSITADDVANYAGTINYEIPCLLSLRVPRIFLRNKRIIGIRNKVLGDK</sequence>
<dbReference type="InterPro" id="IPR009006">
    <property type="entry name" value="Ala_racemase/Decarboxylase_C"/>
</dbReference>
<dbReference type="OrthoDB" id="9813814at2"/>
<protein>
    <recommendedName>
        <fullName evidence="5">Alanine racemase</fullName>
        <ecNumber evidence="5">5.1.1.1</ecNumber>
    </recommendedName>
</protein>
<comment type="catalytic activity">
    <reaction evidence="1 5">
        <text>L-alanine = D-alanine</text>
        <dbReference type="Rhea" id="RHEA:20249"/>
        <dbReference type="ChEBI" id="CHEBI:57416"/>
        <dbReference type="ChEBI" id="CHEBI:57972"/>
        <dbReference type="EC" id="5.1.1.1"/>
    </reaction>
</comment>
<dbReference type="Proteomes" id="UP000295632">
    <property type="component" value="Unassembled WGS sequence"/>
</dbReference>
<dbReference type="RefSeq" id="WP_133581519.1">
    <property type="nucleotide sequence ID" value="NZ_SNYJ01000016.1"/>
</dbReference>
<dbReference type="Gene3D" id="2.40.37.10">
    <property type="entry name" value="Lyase, Ornithine Decarboxylase, Chain A, domain 1"/>
    <property type="match status" value="1"/>
</dbReference>
<feature type="modified residue" description="N6-(pyridoxal phosphate)lysine" evidence="5 6">
    <location>
        <position position="44"/>
    </location>
</feature>
<feature type="domain" description="Alanine racemase C-terminal" evidence="8">
    <location>
        <begin position="252"/>
        <end position="377"/>
    </location>
</feature>
<dbReference type="Pfam" id="PF01168">
    <property type="entry name" value="Ala_racemase_N"/>
    <property type="match status" value="1"/>
</dbReference>
<feature type="binding site" evidence="5 7">
    <location>
        <position position="140"/>
    </location>
    <ligand>
        <name>substrate</name>
    </ligand>
</feature>
<dbReference type="NCBIfam" id="TIGR00492">
    <property type="entry name" value="alr"/>
    <property type="match status" value="1"/>
</dbReference>
<keyword evidence="10" id="KW-1185">Reference proteome</keyword>
<comment type="similarity">
    <text evidence="5">Belongs to the alanine racemase family.</text>
</comment>
<evidence type="ECO:0000259" key="8">
    <source>
        <dbReference type="SMART" id="SM01005"/>
    </source>
</evidence>
<dbReference type="Gene3D" id="3.20.20.10">
    <property type="entry name" value="Alanine racemase"/>
    <property type="match status" value="1"/>
</dbReference>
<dbReference type="Pfam" id="PF00842">
    <property type="entry name" value="Ala_racemase_C"/>
    <property type="match status" value="1"/>
</dbReference>
<dbReference type="UniPathway" id="UPA00042">
    <property type="reaction ID" value="UER00497"/>
</dbReference>
<organism evidence="9 10">
    <name type="scientific">Aureibacillus halotolerans</name>
    <dbReference type="NCBI Taxonomy" id="1508390"/>
    <lineage>
        <taxon>Bacteria</taxon>
        <taxon>Bacillati</taxon>
        <taxon>Bacillota</taxon>
        <taxon>Bacilli</taxon>
        <taxon>Bacillales</taxon>
        <taxon>Bacillaceae</taxon>
        <taxon>Aureibacillus</taxon>
    </lineage>
</organism>
<dbReference type="SUPFAM" id="SSF51419">
    <property type="entry name" value="PLP-binding barrel"/>
    <property type="match status" value="1"/>
</dbReference>
<dbReference type="GO" id="GO:0030632">
    <property type="term" value="P:D-alanine biosynthetic process"/>
    <property type="evidence" value="ECO:0007669"/>
    <property type="project" value="UniProtKB-UniRule"/>
</dbReference>
<dbReference type="EC" id="5.1.1.1" evidence="5"/>
<evidence type="ECO:0000313" key="10">
    <source>
        <dbReference type="Proteomes" id="UP000295632"/>
    </source>
</evidence>
<dbReference type="PANTHER" id="PTHR30511">
    <property type="entry name" value="ALANINE RACEMASE"/>
    <property type="match status" value="1"/>
</dbReference>
<feature type="binding site" evidence="5 7">
    <location>
        <position position="320"/>
    </location>
    <ligand>
        <name>substrate</name>
    </ligand>
</feature>
<dbReference type="GO" id="GO:0005829">
    <property type="term" value="C:cytosol"/>
    <property type="evidence" value="ECO:0007669"/>
    <property type="project" value="TreeGrafter"/>
</dbReference>
<dbReference type="GO" id="GO:0008784">
    <property type="term" value="F:alanine racemase activity"/>
    <property type="evidence" value="ECO:0007669"/>
    <property type="project" value="UniProtKB-UniRule"/>
</dbReference>
<dbReference type="GO" id="GO:0030170">
    <property type="term" value="F:pyridoxal phosphate binding"/>
    <property type="evidence" value="ECO:0007669"/>
    <property type="project" value="UniProtKB-UniRule"/>
</dbReference>
<dbReference type="InterPro" id="IPR000821">
    <property type="entry name" value="Ala_racemase"/>
</dbReference>
<dbReference type="HAMAP" id="MF_01201">
    <property type="entry name" value="Ala_racemase"/>
    <property type="match status" value="1"/>
</dbReference>
<feature type="active site" description="Proton acceptor; specific for D-alanine" evidence="5">
    <location>
        <position position="44"/>
    </location>
</feature>
<dbReference type="SMART" id="SM01005">
    <property type="entry name" value="Ala_racemase_C"/>
    <property type="match status" value="1"/>
</dbReference>
<comment type="caution">
    <text evidence="9">The sequence shown here is derived from an EMBL/GenBank/DDBJ whole genome shotgun (WGS) entry which is preliminary data.</text>
</comment>